<evidence type="ECO:0000313" key="2">
    <source>
        <dbReference type="EMBL" id="RKR91230.1"/>
    </source>
</evidence>
<dbReference type="Proteomes" id="UP000277671">
    <property type="component" value="Unassembled WGS sequence"/>
</dbReference>
<evidence type="ECO:0008006" key="4">
    <source>
        <dbReference type="Google" id="ProtNLM"/>
    </source>
</evidence>
<organism evidence="2 3">
    <name type="scientific">Micromonospora pisi</name>
    <dbReference type="NCBI Taxonomy" id="589240"/>
    <lineage>
        <taxon>Bacteria</taxon>
        <taxon>Bacillati</taxon>
        <taxon>Actinomycetota</taxon>
        <taxon>Actinomycetes</taxon>
        <taxon>Micromonosporales</taxon>
        <taxon>Micromonosporaceae</taxon>
        <taxon>Micromonospora</taxon>
    </lineage>
</organism>
<proteinExistence type="predicted"/>
<accession>A0A495JQH0</accession>
<gene>
    <name evidence="2" type="ORF">BDK92_5623</name>
</gene>
<feature type="chain" id="PRO_5019858666" description="Neocarzinostatin family protein" evidence="1">
    <location>
        <begin position="31"/>
        <end position="149"/>
    </location>
</feature>
<comment type="caution">
    <text evidence="2">The sequence shown here is derived from an EMBL/GenBank/DDBJ whole genome shotgun (WGS) entry which is preliminary data.</text>
</comment>
<protein>
    <recommendedName>
        <fullName evidence="4">Neocarzinostatin family protein</fullName>
    </recommendedName>
</protein>
<evidence type="ECO:0000256" key="1">
    <source>
        <dbReference type="SAM" id="SignalP"/>
    </source>
</evidence>
<dbReference type="RefSeq" id="WP_121159365.1">
    <property type="nucleotide sequence ID" value="NZ_RBKT01000001.1"/>
</dbReference>
<feature type="signal peptide" evidence="1">
    <location>
        <begin position="1"/>
        <end position="30"/>
    </location>
</feature>
<keyword evidence="1" id="KW-0732">Signal</keyword>
<name>A0A495JQH0_9ACTN</name>
<dbReference type="OrthoDB" id="3694428at2"/>
<keyword evidence="3" id="KW-1185">Reference proteome</keyword>
<dbReference type="EMBL" id="RBKT01000001">
    <property type="protein sequence ID" value="RKR91230.1"/>
    <property type="molecule type" value="Genomic_DNA"/>
</dbReference>
<evidence type="ECO:0000313" key="3">
    <source>
        <dbReference type="Proteomes" id="UP000277671"/>
    </source>
</evidence>
<dbReference type="AlphaFoldDB" id="A0A495JQH0"/>
<reference evidence="2 3" key="1">
    <citation type="submission" date="2018-10" db="EMBL/GenBank/DDBJ databases">
        <title>Sequencing the genomes of 1000 actinobacteria strains.</title>
        <authorList>
            <person name="Klenk H.-P."/>
        </authorList>
    </citation>
    <scope>NUCLEOTIDE SEQUENCE [LARGE SCALE GENOMIC DNA]</scope>
    <source>
        <strain evidence="2 3">DSM 45175</strain>
    </source>
</reference>
<sequence length="149" mass="15424">MKFSRFRASTLALLAIAAGAVLAFALPAGAAVSVQSESPSVAVLNLGGKARLDANGAVVFAPVKVACTPGSYTTVSVEVTQAVGNGIAKGEKTLDIRTCTGDEQKLNVAVTPDQRPFRKGVAFGSATLQVCDNRGCKTVYDEHNIEIVK</sequence>